<evidence type="ECO:0008006" key="6">
    <source>
        <dbReference type="Google" id="ProtNLM"/>
    </source>
</evidence>
<keyword evidence="1" id="KW-0732">Signal</keyword>
<feature type="signal peptide" evidence="1">
    <location>
        <begin position="1"/>
        <end position="26"/>
    </location>
</feature>
<reference evidence="2" key="2">
    <citation type="journal article" date="2021" name="Front. Microbiol.">
        <title>Comprehensive Comparative Genomics and Phenotyping of Methylobacterium Species.</title>
        <authorList>
            <person name="Alessa O."/>
            <person name="Ogura Y."/>
            <person name="Fujitani Y."/>
            <person name="Takami H."/>
            <person name="Hayashi T."/>
            <person name="Sahin N."/>
            <person name="Tani A."/>
        </authorList>
    </citation>
    <scope>NUCLEOTIDE SEQUENCE</scope>
    <source>
        <strain evidence="2">DSM 22415</strain>
    </source>
</reference>
<evidence type="ECO:0000256" key="1">
    <source>
        <dbReference type="SAM" id="SignalP"/>
    </source>
</evidence>
<evidence type="ECO:0000313" key="2">
    <source>
        <dbReference type="EMBL" id="GJD55958.1"/>
    </source>
</evidence>
<evidence type="ECO:0000313" key="3">
    <source>
        <dbReference type="EMBL" id="VUF11449.1"/>
    </source>
</evidence>
<dbReference type="Proteomes" id="UP001055303">
    <property type="component" value="Unassembled WGS sequence"/>
</dbReference>
<accession>A0A564FTH5</accession>
<dbReference type="OrthoDB" id="7975939at2"/>
<sequence length="383" mass="42178">MPTTTRARRLGRFLLLAILLGGPAAADGADPHLLPAAPAYARNRDCAPARIVMPPATHALPGGVQISPRPADIPVGQGDSAICFAYATADMISQRVGRAVSPLDVATKFYFADPARLSALTDARISAHLRAHPHYLADIAWSRNAVDVAKEHNPGLEPYFDKLEGGEEDAAALLYNLDGLCDERDLPSHEGYAHFTTFFLRARYGAVVRAAPQCFRSTGATVGKLRSRRADAVNDAWLREVARRCRRRPAPVPLLPVSYRVAATQLEFMDLLEAGTPPARAQVDRMLAMVDYALDHGRAPTIGYSWYILEERDPKDPDLAADHSSAVIARRKAGGRCQYRVQDNTGEYCARLRPGIRERCDNGRIWLTEPELRATLYSVIYLR</sequence>
<dbReference type="Proteomes" id="UP000401717">
    <property type="component" value="Unassembled WGS sequence"/>
</dbReference>
<evidence type="ECO:0000313" key="4">
    <source>
        <dbReference type="Proteomes" id="UP000401717"/>
    </source>
</evidence>
<reference evidence="2" key="3">
    <citation type="submission" date="2021-08" db="EMBL/GenBank/DDBJ databases">
        <authorList>
            <person name="Tani A."/>
            <person name="Ola A."/>
            <person name="Ogura Y."/>
            <person name="Katsura K."/>
            <person name="Hayashi T."/>
        </authorList>
    </citation>
    <scope>NUCLEOTIDE SEQUENCE</scope>
    <source>
        <strain evidence="2">DSM 22415</strain>
    </source>
</reference>
<organism evidence="3 4">
    <name type="scientific">Methylobacterium dankookense</name>
    <dbReference type="NCBI Taxonomy" id="560405"/>
    <lineage>
        <taxon>Bacteria</taxon>
        <taxon>Pseudomonadati</taxon>
        <taxon>Pseudomonadota</taxon>
        <taxon>Alphaproteobacteria</taxon>
        <taxon>Hyphomicrobiales</taxon>
        <taxon>Methylobacteriaceae</taxon>
        <taxon>Methylobacterium</taxon>
    </lineage>
</organism>
<dbReference type="EMBL" id="CABFVH010000004">
    <property type="protein sequence ID" value="VUF11449.1"/>
    <property type="molecule type" value="Genomic_DNA"/>
</dbReference>
<name>A0A564FTH5_9HYPH</name>
<dbReference type="EMBL" id="BPQI01000047">
    <property type="protein sequence ID" value="GJD55958.1"/>
    <property type="molecule type" value="Genomic_DNA"/>
</dbReference>
<keyword evidence="5" id="KW-1185">Reference proteome</keyword>
<dbReference type="RefSeq" id="WP_144761295.1">
    <property type="nucleotide sequence ID" value="NZ_BPQI01000047.1"/>
</dbReference>
<gene>
    <name evidence="2" type="ORF">IFDJLNFL_1850</name>
    <name evidence="3" type="ORF">MTDSW087_01131</name>
</gene>
<evidence type="ECO:0000313" key="5">
    <source>
        <dbReference type="Proteomes" id="UP001055303"/>
    </source>
</evidence>
<dbReference type="AlphaFoldDB" id="A0A564FTH5"/>
<protein>
    <recommendedName>
        <fullName evidence="6">Peptidase C1A papain C-terminal domain-containing protein</fullName>
    </recommendedName>
</protein>
<proteinExistence type="predicted"/>
<reference evidence="3 4" key="1">
    <citation type="submission" date="2019-06" db="EMBL/GenBank/DDBJ databases">
        <authorList>
            <person name="Rodrigo-Torres L."/>
            <person name="Arahal R. D."/>
            <person name="Lucena T."/>
        </authorList>
    </citation>
    <scope>NUCLEOTIDE SEQUENCE [LARGE SCALE GENOMIC DNA]</scope>
    <source>
        <strain evidence="3 4">SW08-7</strain>
    </source>
</reference>
<feature type="chain" id="PRO_5021798172" description="Peptidase C1A papain C-terminal domain-containing protein" evidence="1">
    <location>
        <begin position="27"/>
        <end position="383"/>
    </location>
</feature>